<accession>A0AAD9PZF3</accession>
<feature type="domain" description="DED" evidence="3">
    <location>
        <begin position="5"/>
        <end position="84"/>
    </location>
</feature>
<dbReference type="PANTHER" id="PTHR48169:SF7">
    <property type="entry name" value="CASPASE 10"/>
    <property type="match status" value="1"/>
</dbReference>
<proteinExistence type="predicted"/>
<dbReference type="InterPro" id="IPR011029">
    <property type="entry name" value="DEATH-like_dom_sf"/>
</dbReference>
<dbReference type="AlphaFoldDB" id="A0AAD9PZF3"/>
<feature type="coiled-coil region" evidence="2">
    <location>
        <begin position="78"/>
        <end position="112"/>
    </location>
</feature>
<evidence type="ECO:0000313" key="4">
    <source>
        <dbReference type="EMBL" id="KAK2551925.1"/>
    </source>
</evidence>
<reference evidence="4" key="2">
    <citation type="journal article" date="2023" name="Science">
        <title>Genomic signatures of disease resistance in endangered staghorn corals.</title>
        <authorList>
            <person name="Vollmer S.V."/>
            <person name="Selwyn J.D."/>
            <person name="Despard B.A."/>
            <person name="Roesel C.L."/>
        </authorList>
    </citation>
    <scope>NUCLEOTIDE SEQUENCE</scope>
    <source>
        <strain evidence="4">K2</strain>
    </source>
</reference>
<comment type="caution">
    <text evidence="4">The sequence shown here is derived from an EMBL/GenBank/DDBJ whole genome shotgun (WGS) entry which is preliminary data.</text>
</comment>
<dbReference type="GO" id="GO:0042981">
    <property type="term" value="P:regulation of apoptotic process"/>
    <property type="evidence" value="ECO:0007669"/>
    <property type="project" value="InterPro"/>
</dbReference>
<dbReference type="InterPro" id="IPR001875">
    <property type="entry name" value="DED_dom"/>
</dbReference>
<dbReference type="PROSITE" id="PS50168">
    <property type="entry name" value="DED"/>
    <property type="match status" value="1"/>
</dbReference>
<evidence type="ECO:0000259" key="3">
    <source>
        <dbReference type="PROSITE" id="PS50168"/>
    </source>
</evidence>
<sequence length="182" mass="21463">MSEVTYNDLLYRISKRIDKINALEHVLYVCRGKLPHGASDTIRDTRSLFEKLEESNYLGVGSLRVLKDVLKALKEWDLHEKVENFERLRGEYEKLRETVIRVLEELNDMERLKSAVGKRKIPKERKNDVRSLVNVLRTDCLDLFRGIFTELNNDELRTALEKYQNRRTQYEACEKEEGSLVT</sequence>
<dbReference type="Pfam" id="PF01335">
    <property type="entry name" value="DED"/>
    <property type="match status" value="1"/>
</dbReference>
<keyword evidence="5" id="KW-1185">Reference proteome</keyword>
<dbReference type="Gene3D" id="1.10.533.10">
    <property type="entry name" value="Death Domain, Fas"/>
    <property type="match status" value="1"/>
</dbReference>
<keyword evidence="1" id="KW-0053">Apoptosis</keyword>
<dbReference type="PANTHER" id="PTHR48169">
    <property type="entry name" value="DED DOMAIN-CONTAINING PROTEIN"/>
    <property type="match status" value="1"/>
</dbReference>
<evidence type="ECO:0000256" key="2">
    <source>
        <dbReference type="SAM" id="Coils"/>
    </source>
</evidence>
<gene>
    <name evidence="4" type="ORF">P5673_027173</name>
</gene>
<evidence type="ECO:0000313" key="5">
    <source>
        <dbReference type="Proteomes" id="UP001249851"/>
    </source>
</evidence>
<reference evidence="4" key="1">
    <citation type="journal article" date="2023" name="G3 (Bethesda)">
        <title>Whole genome assembly and annotation of the endangered Caribbean coral Acropora cervicornis.</title>
        <authorList>
            <person name="Selwyn J.D."/>
            <person name="Vollmer S.V."/>
        </authorList>
    </citation>
    <scope>NUCLEOTIDE SEQUENCE</scope>
    <source>
        <strain evidence="4">K2</strain>
    </source>
</reference>
<dbReference type="SUPFAM" id="SSF47986">
    <property type="entry name" value="DEATH domain"/>
    <property type="match status" value="1"/>
</dbReference>
<organism evidence="4 5">
    <name type="scientific">Acropora cervicornis</name>
    <name type="common">Staghorn coral</name>
    <dbReference type="NCBI Taxonomy" id="6130"/>
    <lineage>
        <taxon>Eukaryota</taxon>
        <taxon>Metazoa</taxon>
        <taxon>Cnidaria</taxon>
        <taxon>Anthozoa</taxon>
        <taxon>Hexacorallia</taxon>
        <taxon>Scleractinia</taxon>
        <taxon>Astrocoeniina</taxon>
        <taxon>Acroporidae</taxon>
        <taxon>Acropora</taxon>
    </lineage>
</organism>
<dbReference type="EMBL" id="JARQWQ010000092">
    <property type="protein sequence ID" value="KAK2551925.1"/>
    <property type="molecule type" value="Genomic_DNA"/>
</dbReference>
<protein>
    <recommendedName>
        <fullName evidence="3">DED domain-containing protein</fullName>
    </recommendedName>
</protein>
<dbReference type="Proteomes" id="UP001249851">
    <property type="component" value="Unassembled WGS sequence"/>
</dbReference>
<keyword evidence="2" id="KW-0175">Coiled coil</keyword>
<dbReference type="GO" id="GO:0006915">
    <property type="term" value="P:apoptotic process"/>
    <property type="evidence" value="ECO:0007669"/>
    <property type="project" value="UniProtKB-KW"/>
</dbReference>
<evidence type="ECO:0000256" key="1">
    <source>
        <dbReference type="ARBA" id="ARBA00022703"/>
    </source>
</evidence>
<name>A0AAD9PZF3_ACRCE</name>